<dbReference type="GO" id="GO:0004519">
    <property type="term" value="F:endonuclease activity"/>
    <property type="evidence" value="ECO:0007669"/>
    <property type="project" value="UniProtKB-KW"/>
</dbReference>
<proteinExistence type="predicted"/>
<keyword evidence="4" id="KW-0378">Hydrolase</keyword>
<dbReference type="InterPro" id="IPR011089">
    <property type="entry name" value="GmrSD_C"/>
</dbReference>
<evidence type="ECO:0000313" key="4">
    <source>
        <dbReference type="EMBL" id="OQO90562.1"/>
    </source>
</evidence>
<dbReference type="Pfam" id="PF07510">
    <property type="entry name" value="GmrSD_C"/>
    <property type="match status" value="1"/>
</dbReference>
<comment type="caution">
    <text evidence="4">The sequence shown here is derived from an EMBL/GenBank/DDBJ whole genome shotgun (WGS) entry which is preliminary data.</text>
</comment>
<dbReference type="AlphaFoldDB" id="A0A1V9A082"/>
<feature type="chain" id="PRO_5039258853" evidence="2">
    <location>
        <begin position="17"/>
        <end position="238"/>
    </location>
</feature>
<feature type="signal peptide" evidence="2">
    <location>
        <begin position="1"/>
        <end position="16"/>
    </location>
</feature>
<dbReference type="PANTHER" id="PTHR24094:SF15">
    <property type="entry name" value="AMP-DEPENDENT SYNTHETASE_LIGASE DOMAIN-CONTAINING PROTEIN-RELATED"/>
    <property type="match status" value="1"/>
</dbReference>
<keyword evidence="2" id="KW-0732">Signal</keyword>
<dbReference type="PANTHER" id="PTHR24094">
    <property type="entry name" value="SECRETED PROTEIN"/>
    <property type="match status" value="1"/>
</dbReference>
<dbReference type="EMBL" id="MWIH01000006">
    <property type="protein sequence ID" value="OQO90562.1"/>
    <property type="molecule type" value="Genomic_DNA"/>
</dbReference>
<keyword evidence="4" id="KW-0540">Nuclease</keyword>
<keyword evidence="4" id="KW-0255">Endonuclease</keyword>
<dbReference type="RefSeq" id="WP_081192524.1">
    <property type="nucleotide sequence ID" value="NZ_MWIH01000006.1"/>
</dbReference>
<evidence type="ECO:0000256" key="2">
    <source>
        <dbReference type="SAM" id="SignalP"/>
    </source>
</evidence>
<dbReference type="PROSITE" id="PS51257">
    <property type="entry name" value="PROKAR_LIPOPROTEIN"/>
    <property type="match status" value="1"/>
</dbReference>
<reference evidence="4 5" key="1">
    <citation type="submission" date="2017-02" db="EMBL/GenBank/DDBJ databases">
        <title>Draft genome of Saccharomonospora sp. 154.</title>
        <authorList>
            <person name="Alonso-Carmona G.S."/>
            <person name="De La Haba R."/>
            <person name="Vera-Gargallo B."/>
            <person name="Sandoval-Trujillo A.H."/>
            <person name="Ramirez-Duran N."/>
            <person name="Ventosa A."/>
        </authorList>
    </citation>
    <scope>NUCLEOTIDE SEQUENCE [LARGE SCALE GENOMIC DNA]</scope>
    <source>
        <strain evidence="4 5">LRS4.154</strain>
    </source>
</reference>
<dbReference type="Proteomes" id="UP000192591">
    <property type="component" value="Unassembled WGS sequence"/>
</dbReference>
<evidence type="ECO:0000256" key="1">
    <source>
        <dbReference type="SAM" id="MobiDB-lite"/>
    </source>
</evidence>
<organism evidence="4 5">
    <name type="scientific">Saccharomonospora piscinae</name>
    <dbReference type="NCBI Taxonomy" id="687388"/>
    <lineage>
        <taxon>Bacteria</taxon>
        <taxon>Bacillati</taxon>
        <taxon>Actinomycetota</taxon>
        <taxon>Actinomycetes</taxon>
        <taxon>Pseudonocardiales</taxon>
        <taxon>Pseudonocardiaceae</taxon>
        <taxon>Saccharomonospora</taxon>
    </lineage>
</organism>
<evidence type="ECO:0000313" key="5">
    <source>
        <dbReference type="Proteomes" id="UP000192591"/>
    </source>
</evidence>
<keyword evidence="5" id="KW-1185">Reference proteome</keyword>
<name>A0A1V9A082_SACPI</name>
<gene>
    <name evidence="4" type="ORF">B1813_13460</name>
</gene>
<feature type="region of interest" description="Disordered" evidence="1">
    <location>
        <begin position="31"/>
        <end position="64"/>
    </location>
</feature>
<sequence>MTLSRTLRIVSATAGAALLAACSLQIDAGADADSDRSTTSASSASTTSSSTDGSTDGSAGTGDEGTARAQLAELTVADDGSIDGYDRDHFPHWSSQGEGCDTREVVLRRDGEDVEVDSDCYPTSGTWTSPYDGETWTDPSDVDIDHMVPLAEAWRSGADEWTDERREEFANDLDGVNLLAVTDNVNQSKSDQAPEDWKPPSEDYWCTYAIQWIDVKHTWELTVERDERTELESMLQRC</sequence>
<protein>
    <submittedName>
        <fullName evidence="4">HNH endonuclease</fullName>
    </submittedName>
</protein>
<feature type="domain" description="GmrSD restriction endonucleases C-terminal" evidence="3">
    <location>
        <begin position="126"/>
        <end position="231"/>
    </location>
</feature>
<accession>A0A1V9A082</accession>
<dbReference type="STRING" id="1962155.B1813_13460"/>
<evidence type="ECO:0000259" key="3">
    <source>
        <dbReference type="Pfam" id="PF07510"/>
    </source>
</evidence>
<feature type="compositionally biased region" description="Low complexity" evidence="1">
    <location>
        <begin position="31"/>
        <end position="58"/>
    </location>
</feature>